<feature type="domain" description="DDE Tnp4" evidence="4">
    <location>
        <begin position="67"/>
        <end position="130"/>
    </location>
</feature>
<dbReference type="AlphaFoldDB" id="A0AAV0WFH5"/>
<reference evidence="5 6" key="1">
    <citation type="submission" date="2023-01" db="EMBL/GenBank/DDBJ databases">
        <authorList>
            <person name="Whitehead M."/>
        </authorList>
    </citation>
    <scope>NUCLEOTIDE SEQUENCE [LARGE SCALE GENOMIC DNA]</scope>
</reference>
<gene>
    <name evidence="5" type="ORF">MEUPH1_LOCUS10609</name>
</gene>
<dbReference type="EMBL" id="CARXXK010000002">
    <property type="protein sequence ID" value="CAI6354644.1"/>
    <property type="molecule type" value="Genomic_DNA"/>
</dbReference>
<dbReference type="InterPro" id="IPR027806">
    <property type="entry name" value="HARBI1_dom"/>
</dbReference>
<comment type="cofactor">
    <cofactor evidence="1">
        <name>a divalent metal cation</name>
        <dbReference type="ChEBI" id="CHEBI:60240"/>
    </cofactor>
</comment>
<evidence type="ECO:0000256" key="1">
    <source>
        <dbReference type="ARBA" id="ARBA00001968"/>
    </source>
</evidence>
<evidence type="ECO:0000259" key="4">
    <source>
        <dbReference type="Pfam" id="PF13359"/>
    </source>
</evidence>
<dbReference type="Proteomes" id="UP001160148">
    <property type="component" value="Unassembled WGS sequence"/>
</dbReference>
<protein>
    <recommendedName>
        <fullName evidence="4">DDE Tnp4 domain-containing protein</fullName>
    </recommendedName>
</protein>
<feature type="transmembrane region" description="Helical" evidence="3">
    <location>
        <begin position="26"/>
        <end position="46"/>
    </location>
</feature>
<evidence type="ECO:0000256" key="2">
    <source>
        <dbReference type="ARBA" id="ARBA00022723"/>
    </source>
</evidence>
<evidence type="ECO:0000313" key="6">
    <source>
        <dbReference type="Proteomes" id="UP001160148"/>
    </source>
</evidence>
<dbReference type="Pfam" id="PF13359">
    <property type="entry name" value="DDE_Tnp_4"/>
    <property type="match status" value="1"/>
</dbReference>
<name>A0AAV0WFH5_9HEMI</name>
<keyword evidence="6" id="KW-1185">Reference proteome</keyword>
<evidence type="ECO:0000256" key="3">
    <source>
        <dbReference type="SAM" id="Phobius"/>
    </source>
</evidence>
<accession>A0AAV0WFH5</accession>
<evidence type="ECO:0000313" key="5">
    <source>
        <dbReference type="EMBL" id="CAI6354644.1"/>
    </source>
</evidence>
<organism evidence="5 6">
    <name type="scientific">Macrosiphum euphorbiae</name>
    <name type="common">potato aphid</name>
    <dbReference type="NCBI Taxonomy" id="13131"/>
    <lineage>
        <taxon>Eukaryota</taxon>
        <taxon>Metazoa</taxon>
        <taxon>Ecdysozoa</taxon>
        <taxon>Arthropoda</taxon>
        <taxon>Hexapoda</taxon>
        <taxon>Insecta</taxon>
        <taxon>Pterygota</taxon>
        <taxon>Neoptera</taxon>
        <taxon>Paraneoptera</taxon>
        <taxon>Hemiptera</taxon>
        <taxon>Sternorrhyncha</taxon>
        <taxon>Aphidomorpha</taxon>
        <taxon>Aphidoidea</taxon>
        <taxon>Aphididae</taxon>
        <taxon>Macrosiphini</taxon>
        <taxon>Macrosiphum</taxon>
    </lineage>
</organism>
<keyword evidence="3" id="KW-0812">Transmembrane</keyword>
<keyword evidence="3" id="KW-0472">Membrane</keyword>
<keyword evidence="3" id="KW-1133">Transmembrane helix</keyword>
<keyword evidence="2" id="KW-0479">Metal-binding</keyword>
<sequence length="163" mass="18430">MVHNNMVLELHMEYQLHLSVDVFKGLLMQFLPICFQILLSGLIIPLKYLRYSLKKVGFQFLCVAGCIDGTLINIDAPSTNGEPFVDRHVNHSINVTMVCGPNHVFYAVDANLPGSVHDARVLRNTNIFAEEDSLKDTLDQEEAPNVGAIMRVNTLLDYFRQRL</sequence>
<proteinExistence type="predicted"/>
<dbReference type="GO" id="GO:0046872">
    <property type="term" value="F:metal ion binding"/>
    <property type="evidence" value="ECO:0007669"/>
    <property type="project" value="UniProtKB-KW"/>
</dbReference>
<comment type="caution">
    <text evidence="5">The sequence shown here is derived from an EMBL/GenBank/DDBJ whole genome shotgun (WGS) entry which is preliminary data.</text>
</comment>